<evidence type="ECO:0000313" key="4">
    <source>
        <dbReference type="Proteomes" id="UP000807504"/>
    </source>
</evidence>
<dbReference type="PANTHER" id="PTHR10779">
    <property type="entry name" value="DYNEIN LIGHT CHAIN ROADBLOCK"/>
    <property type="match status" value="1"/>
</dbReference>
<dbReference type="InterPro" id="IPR004942">
    <property type="entry name" value="Roadblock/LAMTOR2_dom"/>
</dbReference>
<dbReference type="SUPFAM" id="SSF103196">
    <property type="entry name" value="Roadblock/LC7 domain"/>
    <property type="match status" value="1"/>
</dbReference>
<reference evidence="3" key="2">
    <citation type="submission" date="2020-06" db="EMBL/GenBank/DDBJ databases">
        <authorList>
            <person name="Sheffer M."/>
        </authorList>
    </citation>
    <scope>NUCLEOTIDE SEQUENCE</scope>
</reference>
<comment type="caution">
    <text evidence="3">The sequence shown here is derived from an EMBL/GenBank/DDBJ whole genome shotgun (WGS) entry which is preliminary data.</text>
</comment>
<sequence length="131" mass="14764">MATEIDETFKRIQSHKGVMGIIVLNTDGIPIKSTMDNNSTIEYAGLITHLLDKARQTVKELDNTNELTFLRVRSKKNEILIAPDKEYMMIVVQNPNESSVDRDNDVKKDTAVNSKDDIIDNLGRTLTSRSV</sequence>
<feature type="domain" description="Roadblock/LAMTOR2" evidence="2">
    <location>
        <begin position="5"/>
        <end position="93"/>
    </location>
</feature>
<dbReference type="Proteomes" id="UP000807504">
    <property type="component" value="Unassembled WGS sequence"/>
</dbReference>
<reference evidence="3" key="1">
    <citation type="journal article" date="2020" name="bioRxiv">
        <title>Chromosome-level reference genome of the European wasp spider Argiope bruennichi: a resource for studies on range expansion and evolutionary adaptation.</title>
        <authorList>
            <person name="Sheffer M.M."/>
            <person name="Hoppe A."/>
            <person name="Krehenwinkel H."/>
            <person name="Uhl G."/>
            <person name="Kuss A.W."/>
            <person name="Jensen L."/>
            <person name="Jensen C."/>
            <person name="Gillespie R.G."/>
            <person name="Hoff K.J."/>
            <person name="Prost S."/>
        </authorList>
    </citation>
    <scope>NUCLEOTIDE SEQUENCE</scope>
</reference>
<dbReference type="SMART" id="SM00960">
    <property type="entry name" value="Robl_LC7"/>
    <property type="match status" value="1"/>
</dbReference>
<dbReference type="EMBL" id="JABXBU010001863">
    <property type="protein sequence ID" value="KAF8783110.1"/>
    <property type="molecule type" value="Genomic_DNA"/>
</dbReference>
<dbReference type="Pfam" id="PF03259">
    <property type="entry name" value="Robl_LC7"/>
    <property type="match status" value="1"/>
</dbReference>
<dbReference type="AlphaFoldDB" id="A0A8T0EYF3"/>
<keyword evidence="4" id="KW-1185">Reference proteome</keyword>
<evidence type="ECO:0000259" key="2">
    <source>
        <dbReference type="SMART" id="SM00960"/>
    </source>
</evidence>
<dbReference type="Gene3D" id="3.30.450.30">
    <property type="entry name" value="Dynein light chain 2a, cytoplasmic"/>
    <property type="match status" value="1"/>
</dbReference>
<accession>A0A8T0EYF3</accession>
<evidence type="ECO:0000256" key="1">
    <source>
        <dbReference type="ARBA" id="ARBA00007191"/>
    </source>
</evidence>
<name>A0A8T0EYF3_ARGBR</name>
<gene>
    <name evidence="3" type="ORF">HNY73_013317</name>
</gene>
<organism evidence="3 4">
    <name type="scientific">Argiope bruennichi</name>
    <name type="common">Wasp spider</name>
    <name type="synonym">Aranea bruennichi</name>
    <dbReference type="NCBI Taxonomy" id="94029"/>
    <lineage>
        <taxon>Eukaryota</taxon>
        <taxon>Metazoa</taxon>
        <taxon>Ecdysozoa</taxon>
        <taxon>Arthropoda</taxon>
        <taxon>Chelicerata</taxon>
        <taxon>Arachnida</taxon>
        <taxon>Araneae</taxon>
        <taxon>Araneomorphae</taxon>
        <taxon>Entelegynae</taxon>
        <taxon>Araneoidea</taxon>
        <taxon>Araneidae</taxon>
        <taxon>Argiope</taxon>
    </lineage>
</organism>
<dbReference type="FunFam" id="3.30.450.30:FF:000009">
    <property type="entry name" value="Dynein light chain roadblock"/>
    <property type="match status" value="1"/>
</dbReference>
<comment type="similarity">
    <text evidence="1">Belongs to the GAMAD family.</text>
</comment>
<evidence type="ECO:0000313" key="3">
    <source>
        <dbReference type="EMBL" id="KAF8783110.1"/>
    </source>
</evidence>
<proteinExistence type="inferred from homology"/>
<protein>
    <submittedName>
        <fullName evidence="3">Dynein light chain roadblock-type 2 like protein</fullName>
    </submittedName>
</protein>